<evidence type="ECO:0000313" key="3">
    <source>
        <dbReference type="EMBL" id="QDV50452.1"/>
    </source>
</evidence>
<evidence type="ECO:0000259" key="2">
    <source>
        <dbReference type="Pfam" id="PF14237"/>
    </source>
</evidence>
<accession>A0A518IBK6</accession>
<dbReference type="RefSeq" id="WP_145308959.1">
    <property type="nucleotide sequence ID" value="NZ_CP037452.1"/>
</dbReference>
<name>A0A518IBK6_9PLAN</name>
<dbReference type="AlphaFoldDB" id="A0A518IBK6"/>
<proteinExistence type="predicted"/>
<keyword evidence="1" id="KW-0812">Transmembrane</keyword>
<dbReference type="EMBL" id="CP037452">
    <property type="protein sequence ID" value="QDV50452.1"/>
    <property type="molecule type" value="Genomic_DNA"/>
</dbReference>
<dbReference type="KEGG" id="gfm:Enr17x_24920"/>
<dbReference type="OrthoDB" id="251257at2"/>
<gene>
    <name evidence="3" type="ORF">Enr17x_24920</name>
</gene>
<dbReference type="Proteomes" id="UP000318313">
    <property type="component" value="Chromosome"/>
</dbReference>
<feature type="transmembrane region" description="Helical" evidence="1">
    <location>
        <begin position="233"/>
        <end position="251"/>
    </location>
</feature>
<protein>
    <recommendedName>
        <fullName evidence="2">GYF domain-containing protein</fullName>
    </recommendedName>
</protein>
<keyword evidence="1" id="KW-0472">Membrane</keyword>
<sequence>MASDWYFKQGDQERGPFTFRDLVEMVREEKLSPETPVRPHYLDEWQRADAIVGLFHMARRDPATLPPVESLISESADEADLDSFLADSSETETTLPDQDAEKPGWLRRLLSLRSSKIPPVQVDAHPVDAHQEIDVDLSLPVAESSAPDSDFQTDSLLEEIPLDELSVAGTAGDPNDDDVSTGAYSDETWASTVNAAVERVDARAPKQEELPPPRQLVPAGSLSFLESPIFRKLMFACAMILCASAGIYGFVSWMGQGKLYFPLIGETSPLLFLVYSAGCFLIIAILGPLFAYIASPYLRFGYKLGAAVVTASLTVLYLLNWSEQQSMIFPSRKPTEAKLVFPIMGECSEFGYWMYFVDVVIFVAVLTYFAAWWLESHADEV</sequence>
<keyword evidence="1" id="KW-1133">Transmembrane helix</keyword>
<keyword evidence="4" id="KW-1185">Reference proteome</keyword>
<evidence type="ECO:0000256" key="1">
    <source>
        <dbReference type="SAM" id="Phobius"/>
    </source>
</evidence>
<feature type="domain" description="GYF" evidence="2">
    <location>
        <begin position="5"/>
        <end position="52"/>
    </location>
</feature>
<dbReference type="InterPro" id="IPR025640">
    <property type="entry name" value="GYF_2"/>
</dbReference>
<evidence type="ECO:0000313" key="4">
    <source>
        <dbReference type="Proteomes" id="UP000318313"/>
    </source>
</evidence>
<feature type="transmembrane region" description="Helical" evidence="1">
    <location>
        <begin position="300"/>
        <end position="319"/>
    </location>
</feature>
<dbReference type="Pfam" id="PF14237">
    <property type="entry name" value="GYF_2"/>
    <property type="match status" value="1"/>
</dbReference>
<feature type="transmembrane region" description="Helical" evidence="1">
    <location>
        <begin position="352"/>
        <end position="374"/>
    </location>
</feature>
<reference evidence="3 4" key="1">
    <citation type="submission" date="2019-03" db="EMBL/GenBank/DDBJ databases">
        <title>Deep-cultivation of Planctomycetes and their phenomic and genomic characterization uncovers novel biology.</title>
        <authorList>
            <person name="Wiegand S."/>
            <person name="Jogler M."/>
            <person name="Boedeker C."/>
            <person name="Pinto D."/>
            <person name="Vollmers J."/>
            <person name="Rivas-Marin E."/>
            <person name="Kohn T."/>
            <person name="Peeters S.H."/>
            <person name="Heuer A."/>
            <person name="Rast P."/>
            <person name="Oberbeckmann S."/>
            <person name="Bunk B."/>
            <person name="Jeske O."/>
            <person name="Meyerdierks A."/>
            <person name="Storesund J.E."/>
            <person name="Kallscheuer N."/>
            <person name="Luecker S."/>
            <person name="Lage O.M."/>
            <person name="Pohl T."/>
            <person name="Merkel B.J."/>
            <person name="Hornburger P."/>
            <person name="Mueller R.-W."/>
            <person name="Bruemmer F."/>
            <person name="Labrenz M."/>
            <person name="Spormann A.M."/>
            <person name="Op den Camp H."/>
            <person name="Overmann J."/>
            <person name="Amann R."/>
            <person name="Jetten M.S.M."/>
            <person name="Mascher T."/>
            <person name="Medema M.H."/>
            <person name="Devos D.P."/>
            <person name="Kaster A.-K."/>
            <person name="Ovreas L."/>
            <person name="Rohde M."/>
            <person name="Galperin M.Y."/>
            <person name="Jogler C."/>
        </authorList>
    </citation>
    <scope>NUCLEOTIDE SEQUENCE [LARGE SCALE GENOMIC DNA]</scope>
    <source>
        <strain evidence="3 4">Enr17</strain>
    </source>
</reference>
<organism evidence="3 4">
    <name type="scientific">Gimesia fumaroli</name>
    <dbReference type="NCBI Taxonomy" id="2527976"/>
    <lineage>
        <taxon>Bacteria</taxon>
        <taxon>Pseudomonadati</taxon>
        <taxon>Planctomycetota</taxon>
        <taxon>Planctomycetia</taxon>
        <taxon>Planctomycetales</taxon>
        <taxon>Planctomycetaceae</taxon>
        <taxon>Gimesia</taxon>
    </lineage>
</organism>
<feature type="transmembrane region" description="Helical" evidence="1">
    <location>
        <begin position="271"/>
        <end position="293"/>
    </location>
</feature>